<proteinExistence type="predicted"/>
<dbReference type="AlphaFoldDB" id="A0A286E196"/>
<organism evidence="1 2">
    <name type="scientific">Streptomyces zhaozhouensis</name>
    <dbReference type="NCBI Taxonomy" id="1300267"/>
    <lineage>
        <taxon>Bacteria</taxon>
        <taxon>Bacillati</taxon>
        <taxon>Actinomycetota</taxon>
        <taxon>Actinomycetes</taxon>
        <taxon>Kitasatosporales</taxon>
        <taxon>Streptomycetaceae</taxon>
        <taxon>Streptomyces</taxon>
    </lineage>
</organism>
<gene>
    <name evidence="1" type="ORF">SAMN06297387_1192</name>
</gene>
<name>A0A286E196_9ACTN</name>
<accession>A0A286E196</accession>
<reference evidence="1 2" key="1">
    <citation type="submission" date="2017-09" db="EMBL/GenBank/DDBJ databases">
        <authorList>
            <person name="Ehlers B."/>
            <person name="Leendertz F.H."/>
        </authorList>
    </citation>
    <scope>NUCLEOTIDE SEQUENCE [LARGE SCALE GENOMIC DNA]</scope>
    <source>
        <strain evidence="1 2">CGMCC 4.7095</strain>
    </source>
</reference>
<sequence length="111" mass="11696">MRRAPATSVASITERADDGASVFRCHPALGADRVEEYADSRPVVDFRMPCLLGSPDASDASAGIGTRGQMGRTELRWKDGDWRVGELSRGPFDVPVELGAPGGPVTALSPA</sequence>
<dbReference type="Proteomes" id="UP000219072">
    <property type="component" value="Unassembled WGS sequence"/>
</dbReference>
<evidence type="ECO:0000313" key="1">
    <source>
        <dbReference type="EMBL" id="SOD64677.1"/>
    </source>
</evidence>
<evidence type="ECO:0000313" key="2">
    <source>
        <dbReference type="Proteomes" id="UP000219072"/>
    </source>
</evidence>
<dbReference type="EMBL" id="OCNE01000019">
    <property type="protein sequence ID" value="SOD64677.1"/>
    <property type="molecule type" value="Genomic_DNA"/>
</dbReference>
<protein>
    <submittedName>
        <fullName evidence="1">Uncharacterized protein</fullName>
    </submittedName>
</protein>
<keyword evidence="2" id="KW-1185">Reference proteome</keyword>